<dbReference type="SUPFAM" id="SSF54523">
    <property type="entry name" value="Pili subunits"/>
    <property type="match status" value="1"/>
</dbReference>
<dbReference type="KEGG" id="pnd:Pla175_22530"/>
<gene>
    <name evidence="2" type="ORF">Pla175_22530</name>
</gene>
<dbReference type="Proteomes" id="UP000317429">
    <property type="component" value="Chromosome"/>
</dbReference>
<dbReference type="InterPro" id="IPR027558">
    <property type="entry name" value="Pre_pil_HX9DG_C"/>
</dbReference>
<organism evidence="2 3">
    <name type="scientific">Pirellulimonas nuda</name>
    <dbReference type="NCBI Taxonomy" id="2528009"/>
    <lineage>
        <taxon>Bacteria</taxon>
        <taxon>Pseudomonadati</taxon>
        <taxon>Planctomycetota</taxon>
        <taxon>Planctomycetia</taxon>
        <taxon>Pirellulales</taxon>
        <taxon>Lacipirellulaceae</taxon>
        <taxon>Pirellulimonas</taxon>
    </lineage>
</organism>
<reference evidence="2 3" key="1">
    <citation type="submission" date="2019-02" db="EMBL/GenBank/DDBJ databases">
        <title>Deep-cultivation of Planctomycetes and their phenomic and genomic characterization uncovers novel biology.</title>
        <authorList>
            <person name="Wiegand S."/>
            <person name="Jogler M."/>
            <person name="Boedeker C."/>
            <person name="Pinto D."/>
            <person name="Vollmers J."/>
            <person name="Rivas-Marin E."/>
            <person name="Kohn T."/>
            <person name="Peeters S.H."/>
            <person name="Heuer A."/>
            <person name="Rast P."/>
            <person name="Oberbeckmann S."/>
            <person name="Bunk B."/>
            <person name="Jeske O."/>
            <person name="Meyerdierks A."/>
            <person name="Storesund J.E."/>
            <person name="Kallscheuer N."/>
            <person name="Luecker S."/>
            <person name="Lage O.M."/>
            <person name="Pohl T."/>
            <person name="Merkel B.J."/>
            <person name="Hornburger P."/>
            <person name="Mueller R.-W."/>
            <person name="Bruemmer F."/>
            <person name="Labrenz M."/>
            <person name="Spormann A.M."/>
            <person name="Op den Camp H."/>
            <person name="Overmann J."/>
            <person name="Amann R."/>
            <person name="Jetten M.S.M."/>
            <person name="Mascher T."/>
            <person name="Medema M.H."/>
            <person name="Devos D.P."/>
            <person name="Kaster A.-K."/>
            <person name="Ovreas L."/>
            <person name="Rohde M."/>
            <person name="Galperin M.Y."/>
            <person name="Jogler C."/>
        </authorList>
    </citation>
    <scope>NUCLEOTIDE SEQUENCE [LARGE SCALE GENOMIC DNA]</scope>
    <source>
        <strain evidence="2 3">Pla175</strain>
    </source>
</reference>
<dbReference type="PANTHER" id="PTHR30093:SF2">
    <property type="entry name" value="TYPE II SECRETION SYSTEM PROTEIN H"/>
    <property type="match status" value="1"/>
</dbReference>
<dbReference type="PROSITE" id="PS00409">
    <property type="entry name" value="PROKAR_NTER_METHYL"/>
    <property type="match status" value="1"/>
</dbReference>
<accession>A0A518DBL9</accession>
<name>A0A518DBL9_9BACT</name>
<dbReference type="EMBL" id="CP036291">
    <property type="protein sequence ID" value="QDU88869.1"/>
    <property type="molecule type" value="Genomic_DNA"/>
</dbReference>
<dbReference type="InterPro" id="IPR012902">
    <property type="entry name" value="N_methyl_site"/>
</dbReference>
<dbReference type="PANTHER" id="PTHR30093">
    <property type="entry name" value="GENERAL SECRETION PATHWAY PROTEIN G"/>
    <property type="match status" value="1"/>
</dbReference>
<dbReference type="Gene3D" id="3.30.700.10">
    <property type="entry name" value="Glycoprotein, Type 4 Pilin"/>
    <property type="match status" value="1"/>
</dbReference>
<feature type="domain" description="DUF1559" evidence="1">
    <location>
        <begin position="42"/>
        <end position="319"/>
    </location>
</feature>
<proteinExistence type="predicted"/>
<sequence>MKFIAQRYRRSASRRSGFTLVELLVVIAIIGILVALLLPAVQAARESARRMQCTNNLKQMGLASLNYESARGRFPDGMTLDFEAGCPAEGCRGWTHIHQTLPYYEEGALEAQFNFDFDGGWLYFFRSLSAAQRDAMDNARLSALLCPSLSKWEETSGNGYRRDYYGSYGGRGHSQSTGSSRFGTVDPATTPIVTASGIVADDGVLYVNSGTKFSQITDGSSNTFLAGESFFGTRDSAPGYGTCEGGQPTWYQGGAGKSATNVSFTRALRGTKNAINTDIGCNDPSDGNEVPFGSQHSGGGCNMLYADGHVEFLADNIDFDLYQATSTRAGADGIGLN</sequence>
<protein>
    <recommendedName>
        <fullName evidence="1">DUF1559 domain-containing protein</fullName>
    </recommendedName>
</protein>
<evidence type="ECO:0000313" key="2">
    <source>
        <dbReference type="EMBL" id="QDU88869.1"/>
    </source>
</evidence>
<dbReference type="Pfam" id="PF07963">
    <property type="entry name" value="N_methyl"/>
    <property type="match status" value="1"/>
</dbReference>
<evidence type="ECO:0000313" key="3">
    <source>
        <dbReference type="Proteomes" id="UP000317429"/>
    </source>
</evidence>
<dbReference type="NCBIfam" id="TIGR02532">
    <property type="entry name" value="IV_pilin_GFxxxE"/>
    <property type="match status" value="1"/>
</dbReference>
<dbReference type="AlphaFoldDB" id="A0A518DBL9"/>
<keyword evidence="3" id="KW-1185">Reference proteome</keyword>
<dbReference type="InterPro" id="IPR045584">
    <property type="entry name" value="Pilin-like"/>
</dbReference>
<dbReference type="Pfam" id="PF07596">
    <property type="entry name" value="SBP_bac_10"/>
    <property type="match status" value="1"/>
</dbReference>
<dbReference type="NCBIfam" id="TIGR04294">
    <property type="entry name" value="pre_pil_HX9DG"/>
    <property type="match status" value="1"/>
</dbReference>
<dbReference type="InterPro" id="IPR011453">
    <property type="entry name" value="DUF1559"/>
</dbReference>
<evidence type="ECO:0000259" key="1">
    <source>
        <dbReference type="Pfam" id="PF07596"/>
    </source>
</evidence>